<dbReference type="AlphaFoldDB" id="K9GMC9"/>
<dbReference type="Proteomes" id="UP000009886">
    <property type="component" value="Unassembled WGS sequence"/>
</dbReference>
<accession>K9GMC9</accession>
<dbReference type="VEuPathDB" id="FungiDB:PDIP_38460"/>
<protein>
    <submittedName>
        <fullName evidence="1">Uncharacterized protein</fullName>
    </submittedName>
</protein>
<comment type="caution">
    <text evidence="1">The sequence shown here is derived from an EMBL/GenBank/DDBJ whole genome shotgun (WGS) entry which is preliminary data.</text>
</comment>
<dbReference type="EMBL" id="AKCU01000261">
    <property type="protein sequence ID" value="EKV15863.1"/>
    <property type="molecule type" value="Genomic_DNA"/>
</dbReference>
<proteinExistence type="predicted"/>
<evidence type="ECO:0000313" key="1">
    <source>
        <dbReference type="EMBL" id="EKV15863.1"/>
    </source>
</evidence>
<dbReference type="KEGG" id="pdp:PDIP_38460"/>
<gene>
    <name evidence="1" type="ORF">PDIP_38460</name>
</gene>
<evidence type="ECO:0000313" key="2">
    <source>
        <dbReference type="Proteomes" id="UP000009886"/>
    </source>
</evidence>
<sequence>MGYDSPIYTAHTNARLFVHMITSNEARPRCDGIHHNPNGYFFHILELCLIHGPVAEKKSGSGKFYKDRDITA</sequence>
<name>K9GMC9_PEND1</name>
<organism evidence="1 2">
    <name type="scientific">Penicillium digitatum (strain Pd1 / CECT 20795)</name>
    <name type="common">Green mold</name>
    <dbReference type="NCBI Taxonomy" id="1170230"/>
    <lineage>
        <taxon>Eukaryota</taxon>
        <taxon>Fungi</taxon>
        <taxon>Dikarya</taxon>
        <taxon>Ascomycota</taxon>
        <taxon>Pezizomycotina</taxon>
        <taxon>Eurotiomycetes</taxon>
        <taxon>Eurotiomycetidae</taxon>
        <taxon>Eurotiales</taxon>
        <taxon>Aspergillaceae</taxon>
        <taxon>Penicillium</taxon>
    </lineage>
</organism>
<reference evidence="2" key="1">
    <citation type="journal article" date="2012" name="BMC Genomics">
        <title>Genome sequence of the necrotrophic fungus Penicillium digitatum, the main postharvest pathogen of citrus.</title>
        <authorList>
            <person name="Marcet-Houben M."/>
            <person name="Ballester A.-R."/>
            <person name="de la Fuente B."/>
            <person name="Harries E."/>
            <person name="Marcos J.F."/>
            <person name="Gonzalez-Candelas L."/>
            <person name="Gabaldon T."/>
        </authorList>
    </citation>
    <scope>NUCLEOTIDE SEQUENCE [LARGE SCALE GENOMIC DNA]</scope>
    <source>
        <strain evidence="2">Pd1 / CECT 20795</strain>
    </source>
</reference>
<dbReference type="HOGENOM" id="CLU_2722961_0_0_1"/>